<evidence type="ECO:0000313" key="2">
    <source>
        <dbReference type="Proteomes" id="UP000236340"/>
    </source>
</evidence>
<proteinExistence type="predicted"/>
<reference evidence="1 2" key="1">
    <citation type="journal article" date="2018" name="Genome Announc.">
        <title>Genome Sequence of Geothermobacter sp. HR-1 Iron Reducer from the Loihi Seamount.</title>
        <authorList>
            <person name="Smith H."/>
            <person name="Abuyen K."/>
            <person name="Tremblay J."/>
            <person name="Savalia P."/>
            <person name="Perez-Rodriguez I."/>
            <person name="Emerson D."/>
            <person name="Tully B."/>
            <person name="Amend J."/>
        </authorList>
    </citation>
    <scope>NUCLEOTIDE SEQUENCE [LARGE SCALE GENOMIC DNA]</scope>
    <source>
        <strain evidence="1 2">HR-1</strain>
    </source>
</reference>
<dbReference type="AlphaFoldDB" id="A0A2K2HAZ3"/>
<dbReference type="Proteomes" id="UP000236340">
    <property type="component" value="Unassembled WGS sequence"/>
</dbReference>
<protein>
    <submittedName>
        <fullName evidence="1">Uncharacterized protein</fullName>
    </submittedName>
</protein>
<evidence type="ECO:0000313" key="1">
    <source>
        <dbReference type="EMBL" id="PNU20472.1"/>
    </source>
</evidence>
<name>A0A2K2HAZ3_9BACT</name>
<accession>A0A2K2HAZ3</accession>
<dbReference type="EMBL" id="PPFX01000012">
    <property type="protein sequence ID" value="PNU20472.1"/>
    <property type="molecule type" value="Genomic_DNA"/>
</dbReference>
<gene>
    <name evidence="1" type="ORF">C2E25_07060</name>
</gene>
<dbReference type="PROSITE" id="PS51257">
    <property type="entry name" value="PROKAR_LIPOPROTEIN"/>
    <property type="match status" value="1"/>
</dbReference>
<organism evidence="1 2">
    <name type="scientific">Geothermobacter hydrogeniphilus</name>
    <dbReference type="NCBI Taxonomy" id="1969733"/>
    <lineage>
        <taxon>Bacteria</taxon>
        <taxon>Pseudomonadati</taxon>
        <taxon>Thermodesulfobacteriota</taxon>
        <taxon>Desulfuromonadia</taxon>
        <taxon>Desulfuromonadales</taxon>
        <taxon>Geothermobacteraceae</taxon>
        <taxon>Geothermobacter</taxon>
    </lineage>
</organism>
<sequence>MRRFFQQLNWLVFFAYLLFGLGGGVAVACCAADPAACLSDQGADAAVGCLEAAGSAQAPCHPCYNHHRAAGVDTVHLVSFQPSSRVADGVAAPAFSFWQDLSSPPPVTESSLHRALPQPNSVLASLRTIILLI</sequence>
<comment type="caution">
    <text evidence="1">The sequence shown here is derived from an EMBL/GenBank/DDBJ whole genome shotgun (WGS) entry which is preliminary data.</text>
</comment>